<name>A0A7H8R7Q9_TALRU</name>
<organism evidence="8 9">
    <name type="scientific">Talaromyces rugulosus</name>
    <name type="common">Penicillium rugulosum</name>
    <dbReference type="NCBI Taxonomy" id="121627"/>
    <lineage>
        <taxon>Eukaryota</taxon>
        <taxon>Fungi</taxon>
        <taxon>Dikarya</taxon>
        <taxon>Ascomycota</taxon>
        <taxon>Pezizomycotina</taxon>
        <taxon>Eurotiomycetes</taxon>
        <taxon>Eurotiomycetidae</taxon>
        <taxon>Eurotiales</taxon>
        <taxon>Trichocomaceae</taxon>
        <taxon>Talaromyces</taxon>
        <taxon>Talaromyces sect. Islandici</taxon>
    </lineage>
</organism>
<dbReference type="GO" id="GO:0005739">
    <property type="term" value="C:mitochondrion"/>
    <property type="evidence" value="ECO:0007669"/>
    <property type="project" value="TreeGrafter"/>
</dbReference>
<evidence type="ECO:0000256" key="3">
    <source>
        <dbReference type="ARBA" id="ARBA00022692"/>
    </source>
</evidence>
<feature type="compositionally biased region" description="Low complexity" evidence="7">
    <location>
        <begin position="64"/>
        <end position="91"/>
    </location>
</feature>
<keyword evidence="5" id="KW-0472">Membrane</keyword>
<dbReference type="GeneID" id="55996828"/>
<evidence type="ECO:0000313" key="8">
    <source>
        <dbReference type="EMBL" id="QKX62187.1"/>
    </source>
</evidence>
<dbReference type="Pfam" id="PF04117">
    <property type="entry name" value="Mpv17_PMP22"/>
    <property type="match status" value="1"/>
</dbReference>
<sequence length="334" mass="36534">MRRLILDLGSIGGRRSGSNASALKYRTQRTFQQQRKHSTESSSNANTNTNSNNNNITKHLDSKTTTPPGTTASSAGAPIPPLTTTTTITTTAGPRNRSVLEAIKAGPLGRFGSWYSRTQDRRPYVTQMASSFVIYLCGDLGAQLLFPSEAKPADDTAGGGDDNDKDKKPVMVGYDPLRTLRHLTIGLTTSIPQYKWFMFLHHNFNYSSKALSIFTKVCVQQAVFAPVFNSYFFSVQSLLVGDSIDETWQRLKRALPSSLWNSVKLWPAVVTFSFLYVPPQFRSVFGGVIAIGWQTYLSWLNQRAAREVAAREAEAAAMAVAGGLDAVPIASPAV</sequence>
<dbReference type="KEGG" id="trg:TRUGW13939_09345"/>
<feature type="compositionally biased region" description="Low complexity" evidence="7">
    <location>
        <begin position="40"/>
        <end position="55"/>
    </location>
</feature>
<evidence type="ECO:0000256" key="4">
    <source>
        <dbReference type="ARBA" id="ARBA00022989"/>
    </source>
</evidence>
<dbReference type="EMBL" id="CP055902">
    <property type="protein sequence ID" value="QKX62187.1"/>
    <property type="molecule type" value="Genomic_DNA"/>
</dbReference>
<dbReference type="AlphaFoldDB" id="A0A7H8R7Q9"/>
<keyword evidence="9" id="KW-1185">Reference proteome</keyword>
<evidence type="ECO:0000256" key="6">
    <source>
        <dbReference type="RuleBase" id="RU363053"/>
    </source>
</evidence>
<gene>
    <name evidence="8" type="ORF">TRUGW13939_09345</name>
</gene>
<dbReference type="PANTHER" id="PTHR11266">
    <property type="entry name" value="PEROXISOMAL MEMBRANE PROTEIN 2, PXMP2 MPV17"/>
    <property type="match status" value="1"/>
</dbReference>
<proteinExistence type="inferred from homology"/>
<evidence type="ECO:0000256" key="5">
    <source>
        <dbReference type="ARBA" id="ARBA00023136"/>
    </source>
</evidence>
<feature type="region of interest" description="Disordered" evidence="7">
    <location>
        <begin position="1"/>
        <end position="95"/>
    </location>
</feature>
<evidence type="ECO:0008006" key="10">
    <source>
        <dbReference type="Google" id="ProtNLM"/>
    </source>
</evidence>
<dbReference type="Proteomes" id="UP000509510">
    <property type="component" value="Chromosome V"/>
</dbReference>
<keyword evidence="4" id="KW-1133">Transmembrane helix</keyword>
<comment type="similarity">
    <text evidence="2 6">Belongs to the peroxisomal membrane protein PXMP2/4 family.</text>
</comment>
<evidence type="ECO:0000313" key="9">
    <source>
        <dbReference type="Proteomes" id="UP000509510"/>
    </source>
</evidence>
<comment type="subcellular location">
    <subcellularLocation>
        <location evidence="1">Membrane</location>
        <topology evidence="1">Multi-pass membrane protein</topology>
    </subcellularLocation>
</comment>
<dbReference type="RefSeq" id="XP_035348361.1">
    <property type="nucleotide sequence ID" value="XM_035492468.1"/>
</dbReference>
<evidence type="ECO:0000256" key="2">
    <source>
        <dbReference type="ARBA" id="ARBA00006824"/>
    </source>
</evidence>
<dbReference type="OrthoDB" id="430207at2759"/>
<dbReference type="GO" id="GO:0016020">
    <property type="term" value="C:membrane"/>
    <property type="evidence" value="ECO:0007669"/>
    <property type="project" value="UniProtKB-SubCell"/>
</dbReference>
<evidence type="ECO:0000256" key="1">
    <source>
        <dbReference type="ARBA" id="ARBA00004141"/>
    </source>
</evidence>
<accession>A0A7H8R7Q9</accession>
<keyword evidence="3" id="KW-0812">Transmembrane</keyword>
<reference evidence="9" key="1">
    <citation type="submission" date="2020-06" db="EMBL/GenBank/DDBJ databases">
        <title>A chromosome-scale genome assembly of Talaromyces rugulosus W13939.</title>
        <authorList>
            <person name="Wang B."/>
            <person name="Guo L."/>
            <person name="Ye K."/>
            <person name="Wang L."/>
        </authorList>
    </citation>
    <scope>NUCLEOTIDE SEQUENCE [LARGE SCALE GENOMIC DNA]</scope>
    <source>
        <strain evidence="9">W13939</strain>
    </source>
</reference>
<evidence type="ECO:0000256" key="7">
    <source>
        <dbReference type="SAM" id="MobiDB-lite"/>
    </source>
</evidence>
<protein>
    <recommendedName>
        <fullName evidence="10">Mpv17/PMP22 family protein</fullName>
    </recommendedName>
</protein>
<dbReference type="InterPro" id="IPR007248">
    <property type="entry name" value="Mpv17_PMP22"/>
</dbReference>
<dbReference type="PANTHER" id="PTHR11266:SF113">
    <property type="entry name" value="MEMBRANE PROTEIN, MPV17_PMP22 FAMILY, PUTATIVE (AFU_ORTHOLOGUE AFUA_1G13840)-RELATED"/>
    <property type="match status" value="1"/>
</dbReference>